<dbReference type="Gene3D" id="3.40.50.2000">
    <property type="entry name" value="Glycogen Phosphorylase B"/>
    <property type="match status" value="2"/>
</dbReference>
<keyword evidence="2" id="KW-1185">Reference proteome</keyword>
<reference evidence="1 2" key="1">
    <citation type="submission" date="2018-04" db="EMBL/GenBank/DDBJ databases">
        <title>The genome sequence of Caulobacter sp. 744.</title>
        <authorList>
            <person name="Gao J."/>
            <person name="Sun J."/>
        </authorList>
    </citation>
    <scope>NUCLEOTIDE SEQUENCE [LARGE SCALE GENOMIC DNA]</scope>
    <source>
        <strain evidence="1 2">774</strain>
    </source>
</reference>
<dbReference type="EMBL" id="QDKQ01000004">
    <property type="protein sequence ID" value="PVM94199.1"/>
    <property type="molecule type" value="Genomic_DNA"/>
</dbReference>
<accession>A0A2T9KE66</accession>
<dbReference type="Pfam" id="PF13692">
    <property type="entry name" value="Glyco_trans_1_4"/>
    <property type="match status" value="1"/>
</dbReference>
<name>A0A2T9KE66_9CAUL</name>
<dbReference type="Proteomes" id="UP000245073">
    <property type="component" value="Unassembled WGS sequence"/>
</dbReference>
<dbReference type="CDD" id="cd03811">
    <property type="entry name" value="GT4_GT28_WabH-like"/>
    <property type="match status" value="1"/>
</dbReference>
<gene>
    <name evidence="1" type="ORF">DDF67_00230</name>
</gene>
<evidence type="ECO:0000313" key="1">
    <source>
        <dbReference type="EMBL" id="PVM94199.1"/>
    </source>
</evidence>
<sequence>MVAVSDGVAKDLITFARLPAEIVHYVHNPVYDAGLAVRGEAPAPHPWLEDGGAPVIIAVGRLHEQKDFATLLAGFFELRATRPARLIIFGEGPERQALERLISGSAFAADVALPGFCTNPFAAMSRAAMLVLSSRWEGFPNVLVEAMSCGAAVAATDCPSGPQEILDGGRYGPLVKVGDASGLAMAMSAVLDNPDAGPIAAERAKVFSVERAAASYLEILRA</sequence>
<dbReference type="PANTHER" id="PTHR12526">
    <property type="entry name" value="GLYCOSYLTRANSFERASE"/>
    <property type="match status" value="1"/>
</dbReference>
<organism evidence="1 2">
    <name type="scientific">Caulobacter endophyticus</name>
    <dbReference type="NCBI Taxonomy" id="2172652"/>
    <lineage>
        <taxon>Bacteria</taxon>
        <taxon>Pseudomonadati</taxon>
        <taxon>Pseudomonadota</taxon>
        <taxon>Alphaproteobacteria</taxon>
        <taxon>Caulobacterales</taxon>
        <taxon>Caulobacteraceae</taxon>
        <taxon>Caulobacter</taxon>
    </lineage>
</organism>
<evidence type="ECO:0008006" key="3">
    <source>
        <dbReference type="Google" id="ProtNLM"/>
    </source>
</evidence>
<proteinExistence type="predicted"/>
<dbReference type="SUPFAM" id="SSF53756">
    <property type="entry name" value="UDP-Glycosyltransferase/glycogen phosphorylase"/>
    <property type="match status" value="1"/>
</dbReference>
<protein>
    <recommendedName>
        <fullName evidence="3">Glycosyl transferases group 1</fullName>
    </recommendedName>
</protein>
<dbReference type="AlphaFoldDB" id="A0A2T9KE66"/>
<dbReference type="PANTHER" id="PTHR12526:SF630">
    <property type="entry name" value="GLYCOSYLTRANSFERASE"/>
    <property type="match status" value="1"/>
</dbReference>
<comment type="caution">
    <text evidence="1">The sequence shown here is derived from an EMBL/GenBank/DDBJ whole genome shotgun (WGS) entry which is preliminary data.</text>
</comment>
<evidence type="ECO:0000313" key="2">
    <source>
        <dbReference type="Proteomes" id="UP000245073"/>
    </source>
</evidence>